<keyword evidence="5" id="KW-0997">Cell inner membrane</keyword>
<dbReference type="GO" id="GO:0055085">
    <property type="term" value="P:transmembrane transport"/>
    <property type="evidence" value="ECO:0007669"/>
    <property type="project" value="InterPro"/>
</dbReference>
<comment type="caution">
    <text evidence="12">The sequence shown here is derived from an EMBL/GenBank/DDBJ whole genome shotgun (WGS) entry which is preliminary data.</text>
</comment>
<evidence type="ECO:0000256" key="10">
    <source>
        <dbReference type="SAM" id="MobiDB-lite"/>
    </source>
</evidence>
<dbReference type="InterPro" id="IPR006260">
    <property type="entry name" value="TonB/TolA_C"/>
</dbReference>
<evidence type="ECO:0000256" key="6">
    <source>
        <dbReference type="ARBA" id="ARBA00022692"/>
    </source>
</evidence>
<dbReference type="InterPro" id="IPR051045">
    <property type="entry name" value="TonB-dependent_transducer"/>
</dbReference>
<keyword evidence="13" id="KW-1185">Reference proteome</keyword>
<comment type="subcellular location">
    <subcellularLocation>
        <location evidence="1">Cell inner membrane</location>
        <topology evidence="1">Single-pass membrane protein</topology>
        <orientation evidence="1">Periplasmic side</orientation>
    </subcellularLocation>
</comment>
<feature type="compositionally biased region" description="Basic and acidic residues" evidence="10">
    <location>
        <begin position="109"/>
        <end position="118"/>
    </location>
</feature>
<evidence type="ECO:0000256" key="4">
    <source>
        <dbReference type="ARBA" id="ARBA00022475"/>
    </source>
</evidence>
<dbReference type="GO" id="GO:0015031">
    <property type="term" value="P:protein transport"/>
    <property type="evidence" value="ECO:0007669"/>
    <property type="project" value="UniProtKB-KW"/>
</dbReference>
<dbReference type="PROSITE" id="PS52015">
    <property type="entry name" value="TONB_CTD"/>
    <property type="match status" value="1"/>
</dbReference>
<dbReference type="InterPro" id="IPR037682">
    <property type="entry name" value="TonB_C"/>
</dbReference>
<dbReference type="Proteomes" id="UP000257045">
    <property type="component" value="Unassembled WGS sequence"/>
</dbReference>
<keyword evidence="3" id="KW-0813">Transport</keyword>
<dbReference type="EMBL" id="NXLV01000004">
    <property type="protein sequence ID" value="RDU71099.1"/>
    <property type="molecule type" value="Genomic_DNA"/>
</dbReference>
<dbReference type="NCBIfam" id="TIGR01352">
    <property type="entry name" value="tonB_Cterm"/>
    <property type="match status" value="1"/>
</dbReference>
<evidence type="ECO:0000313" key="12">
    <source>
        <dbReference type="EMBL" id="RDU71099.1"/>
    </source>
</evidence>
<dbReference type="Gene3D" id="3.30.1150.10">
    <property type="match status" value="1"/>
</dbReference>
<evidence type="ECO:0000256" key="9">
    <source>
        <dbReference type="ARBA" id="ARBA00023136"/>
    </source>
</evidence>
<evidence type="ECO:0000256" key="7">
    <source>
        <dbReference type="ARBA" id="ARBA00022927"/>
    </source>
</evidence>
<evidence type="ECO:0000313" key="13">
    <source>
        <dbReference type="Proteomes" id="UP000257045"/>
    </source>
</evidence>
<evidence type="ECO:0000256" key="5">
    <source>
        <dbReference type="ARBA" id="ARBA00022519"/>
    </source>
</evidence>
<dbReference type="Pfam" id="PF03544">
    <property type="entry name" value="TonB_C"/>
    <property type="match status" value="1"/>
</dbReference>
<accession>A0A3D8J0N4</accession>
<organism evidence="12 13">
    <name type="scientific">Helicobacter brantae</name>
    <dbReference type="NCBI Taxonomy" id="375927"/>
    <lineage>
        <taxon>Bacteria</taxon>
        <taxon>Pseudomonadati</taxon>
        <taxon>Campylobacterota</taxon>
        <taxon>Epsilonproteobacteria</taxon>
        <taxon>Campylobacterales</taxon>
        <taxon>Helicobacteraceae</taxon>
        <taxon>Helicobacter</taxon>
    </lineage>
</organism>
<feature type="compositionally biased region" description="Low complexity" evidence="10">
    <location>
        <begin position="73"/>
        <end position="85"/>
    </location>
</feature>
<proteinExistence type="inferred from homology"/>
<keyword evidence="8" id="KW-1133">Transmembrane helix</keyword>
<evidence type="ECO:0000256" key="1">
    <source>
        <dbReference type="ARBA" id="ARBA00004383"/>
    </source>
</evidence>
<sequence length="232" mass="26448">MKTLLLAHTKSSAFLLTLLVCLCVFCVAKRFYQETHHFAKRGNAPINLKVLSLSQVAQKPSPSPSRIKKQKPSSKTQQKAQNTQKQVKESKREQGKISQAEPMQNSIQERVEQKEIEQKGASQTQEESEQGEVSQEIELIASMQGRHFELYEKVYGAILKNVFYPKKARYRKITGVVVVEFVLERDGGISQERVVQSSGYALLDESAIKTLNQTQFPTSPKRYRFRVPLRYG</sequence>
<dbReference type="RefSeq" id="WP_115569245.1">
    <property type="nucleotide sequence ID" value="NZ_NXLV01000004.1"/>
</dbReference>
<dbReference type="GO" id="GO:0098797">
    <property type="term" value="C:plasma membrane protein complex"/>
    <property type="evidence" value="ECO:0007669"/>
    <property type="project" value="TreeGrafter"/>
</dbReference>
<keyword evidence="9" id="KW-0472">Membrane</keyword>
<dbReference type="OrthoDB" id="5324668at2"/>
<keyword evidence="7" id="KW-0653">Protein transport</keyword>
<evidence type="ECO:0000256" key="2">
    <source>
        <dbReference type="ARBA" id="ARBA00006555"/>
    </source>
</evidence>
<protein>
    <recommendedName>
        <fullName evidence="11">TonB C-terminal domain-containing protein</fullName>
    </recommendedName>
</protein>
<dbReference type="PANTHER" id="PTHR33446:SF2">
    <property type="entry name" value="PROTEIN TONB"/>
    <property type="match status" value="1"/>
</dbReference>
<keyword evidence="4" id="KW-1003">Cell membrane</keyword>
<evidence type="ECO:0000256" key="8">
    <source>
        <dbReference type="ARBA" id="ARBA00022989"/>
    </source>
</evidence>
<dbReference type="SUPFAM" id="SSF74653">
    <property type="entry name" value="TolA/TonB C-terminal domain"/>
    <property type="match status" value="1"/>
</dbReference>
<name>A0A3D8J0N4_9HELI</name>
<evidence type="ECO:0000259" key="11">
    <source>
        <dbReference type="PROSITE" id="PS52015"/>
    </source>
</evidence>
<reference evidence="12 13" key="1">
    <citation type="submission" date="2018-04" db="EMBL/GenBank/DDBJ databases">
        <title>Novel Campyloabacter and Helicobacter Species and Strains.</title>
        <authorList>
            <person name="Mannion A.J."/>
            <person name="Shen Z."/>
            <person name="Fox J.G."/>
        </authorList>
    </citation>
    <scope>NUCLEOTIDE SEQUENCE [LARGE SCALE GENOMIC DNA]</scope>
    <source>
        <strain evidence="12 13">MIT 04-9366</strain>
    </source>
</reference>
<keyword evidence="6" id="KW-0812">Transmembrane</keyword>
<comment type="similarity">
    <text evidence="2">Belongs to the TonB family.</text>
</comment>
<evidence type="ECO:0000256" key="3">
    <source>
        <dbReference type="ARBA" id="ARBA00022448"/>
    </source>
</evidence>
<dbReference type="PANTHER" id="PTHR33446">
    <property type="entry name" value="PROTEIN TONB-RELATED"/>
    <property type="match status" value="1"/>
</dbReference>
<gene>
    <name evidence="12" type="ORF">CQA58_03015</name>
</gene>
<dbReference type="AlphaFoldDB" id="A0A3D8J0N4"/>
<feature type="region of interest" description="Disordered" evidence="10">
    <location>
        <begin position="58"/>
        <end position="133"/>
    </location>
</feature>
<dbReference type="GO" id="GO:0031992">
    <property type="term" value="F:energy transducer activity"/>
    <property type="evidence" value="ECO:0007669"/>
    <property type="project" value="TreeGrafter"/>
</dbReference>
<feature type="compositionally biased region" description="Basic and acidic residues" evidence="10">
    <location>
        <begin position="86"/>
        <end position="95"/>
    </location>
</feature>
<feature type="domain" description="TonB C-terminal" evidence="11">
    <location>
        <begin position="149"/>
        <end position="232"/>
    </location>
</feature>